<accession>A0A1B1A6H6</accession>
<dbReference type="KEGG" id="rmb:K529_015475"/>
<sequence>MDYKIITKNPTNIVTVPELKAQLMLWGDNSYDAELLNIIDAAANLVEDACGKSLSTESVLYPLDTFKDVELPHEYISDLTVHYFDVSGDDTLMDASGYVLDETGMKPKVSFKELPALSSDLSFPISIKYTATPNVPARVKHAVLVAASELFEVRGETTEKARAKAAITVDRLIGSYKRVAV</sequence>
<dbReference type="Proteomes" id="UP000013243">
    <property type="component" value="Plasmid unnamed1"/>
</dbReference>
<evidence type="ECO:0000313" key="2">
    <source>
        <dbReference type="Proteomes" id="UP000013243"/>
    </source>
</evidence>
<protein>
    <recommendedName>
        <fullName evidence="3">Phage gp6-like head-tail connector protein</fullName>
    </recommendedName>
</protein>
<dbReference type="GeneID" id="28251264"/>
<dbReference type="CDD" id="cd08054">
    <property type="entry name" value="gp6"/>
    <property type="match status" value="1"/>
</dbReference>
<dbReference type="NCBIfam" id="TIGR02215">
    <property type="entry name" value="phage_chp_gp8"/>
    <property type="match status" value="1"/>
</dbReference>
<dbReference type="EMBL" id="CP015231">
    <property type="protein sequence ID" value="ANP42179.1"/>
    <property type="molecule type" value="Genomic_DNA"/>
</dbReference>
<organism evidence="1 2">
    <name type="scientific">Tritonibacter mobilis F1926</name>
    <dbReference type="NCBI Taxonomy" id="1265309"/>
    <lineage>
        <taxon>Bacteria</taxon>
        <taxon>Pseudomonadati</taxon>
        <taxon>Pseudomonadota</taxon>
        <taxon>Alphaproteobacteria</taxon>
        <taxon>Rhodobacterales</taxon>
        <taxon>Paracoccaceae</taxon>
        <taxon>Tritonibacter</taxon>
    </lineage>
</organism>
<dbReference type="OrthoDB" id="8452228at2"/>
<dbReference type="RefSeq" id="WP_005613719.1">
    <property type="nucleotide sequence ID" value="NZ_CP015231.1"/>
</dbReference>
<dbReference type="Gene3D" id="1.10.3230.30">
    <property type="entry name" value="Phage gp6-like head-tail connector protein"/>
    <property type="match status" value="1"/>
</dbReference>
<name>A0A1B1A6H6_9RHOB</name>
<proteinExistence type="predicted"/>
<dbReference type="AlphaFoldDB" id="A0A1B1A6H6"/>
<keyword evidence="1" id="KW-0614">Plasmid</keyword>
<reference evidence="1 2" key="1">
    <citation type="journal article" date="2016" name="ISME J.">
        <title>Global occurrence and heterogeneity of the Roseobacter-clade species Ruegeria mobilis.</title>
        <authorList>
            <person name="Sonnenschein E."/>
            <person name="Gram L."/>
        </authorList>
    </citation>
    <scope>NUCLEOTIDE SEQUENCE [LARGE SCALE GENOMIC DNA]</scope>
    <source>
        <strain evidence="1 2">F1926</strain>
        <plasmid evidence="1 2">unnamed1</plasmid>
    </source>
</reference>
<geneLocation type="plasmid" evidence="1 2">
    <name>unnamed1</name>
</geneLocation>
<dbReference type="InterPro" id="IPR011738">
    <property type="entry name" value="Phage_CHP"/>
</dbReference>
<gene>
    <name evidence="1" type="ORF">K529_015475</name>
</gene>
<evidence type="ECO:0008006" key="3">
    <source>
        <dbReference type="Google" id="ProtNLM"/>
    </source>
</evidence>
<evidence type="ECO:0000313" key="1">
    <source>
        <dbReference type="EMBL" id="ANP42179.1"/>
    </source>
</evidence>